<protein>
    <submittedName>
        <fullName evidence="1">YugN-like family protein</fullName>
    </submittedName>
</protein>
<sequence>MYEIPTKIEGKQYSLYKLEEALKPIGYSIGGGWDYDQGYFDFKMANDEGYQFLRVPFTPVDGELDTRGVVVQLGKPFILNHVYQEAVDDEAGVGVAAAGFDQFAEPKDRDGDIPKKYIDFGRELVRELEQILS</sequence>
<evidence type="ECO:0000313" key="2">
    <source>
        <dbReference type="Proteomes" id="UP001159179"/>
    </source>
</evidence>
<name>A0AAW6SRW3_9BACI</name>
<dbReference type="Pfam" id="PF08868">
    <property type="entry name" value="YugN"/>
    <property type="match status" value="1"/>
</dbReference>
<dbReference type="RefSeq" id="WP_251338199.1">
    <property type="nucleotide sequence ID" value="NZ_JAMATW010000003.1"/>
</dbReference>
<dbReference type="AlphaFoldDB" id="A0AAW6SRW3"/>
<comment type="caution">
    <text evidence="1">The sequence shown here is derived from an EMBL/GenBank/DDBJ whole genome shotgun (WGS) entry which is preliminary data.</text>
</comment>
<dbReference type="EMBL" id="JAROYP010000005">
    <property type="protein sequence ID" value="MDH5161576.1"/>
    <property type="molecule type" value="Genomic_DNA"/>
</dbReference>
<reference evidence="1" key="1">
    <citation type="submission" date="2023-03" db="EMBL/GenBank/DDBJ databases">
        <title>Bacterial isolates from washroom surfaces on a university campus.</title>
        <authorList>
            <person name="Holman D.B."/>
            <person name="Gzyl K.E."/>
            <person name="Taheri A.E."/>
        </authorList>
    </citation>
    <scope>NUCLEOTIDE SEQUENCE</scope>
    <source>
        <strain evidence="1">RD03</strain>
    </source>
</reference>
<dbReference type="InterPro" id="IPR036491">
    <property type="entry name" value="YugN-like_sf"/>
</dbReference>
<dbReference type="SUPFAM" id="SSF160755">
    <property type="entry name" value="YugN-like"/>
    <property type="match status" value="1"/>
</dbReference>
<dbReference type="Gene3D" id="3.30.310.100">
    <property type="entry name" value="YugN-like"/>
    <property type="match status" value="1"/>
</dbReference>
<proteinExistence type="predicted"/>
<dbReference type="Proteomes" id="UP001159179">
    <property type="component" value="Unassembled WGS sequence"/>
</dbReference>
<organism evidence="1 2">
    <name type="scientific">Heyndrickxia oleronia</name>
    <dbReference type="NCBI Taxonomy" id="38875"/>
    <lineage>
        <taxon>Bacteria</taxon>
        <taxon>Bacillati</taxon>
        <taxon>Bacillota</taxon>
        <taxon>Bacilli</taxon>
        <taxon>Bacillales</taxon>
        <taxon>Bacillaceae</taxon>
        <taxon>Heyndrickxia</taxon>
    </lineage>
</organism>
<gene>
    <name evidence="1" type="ORF">P5X88_11535</name>
</gene>
<evidence type="ECO:0000313" key="1">
    <source>
        <dbReference type="EMBL" id="MDH5161576.1"/>
    </source>
</evidence>
<accession>A0AAW6SRW3</accession>
<dbReference type="InterPro" id="IPR014967">
    <property type="entry name" value="Uncharacterised_YugN-like"/>
</dbReference>